<protein>
    <submittedName>
        <fullName evidence="2">BTB/POZ domain-containing protein 6</fullName>
    </submittedName>
</protein>
<dbReference type="PANTHER" id="PTHR45774">
    <property type="entry name" value="BTB/POZ DOMAIN-CONTAINING"/>
    <property type="match status" value="1"/>
</dbReference>
<dbReference type="InterPro" id="IPR011705">
    <property type="entry name" value="BACK"/>
</dbReference>
<dbReference type="Pfam" id="PF07707">
    <property type="entry name" value="BACK"/>
    <property type="match status" value="1"/>
</dbReference>
<organism evidence="2">
    <name type="scientific">Culex pipiens</name>
    <name type="common">House mosquito</name>
    <dbReference type="NCBI Taxonomy" id="7175"/>
    <lineage>
        <taxon>Eukaryota</taxon>
        <taxon>Metazoa</taxon>
        <taxon>Ecdysozoa</taxon>
        <taxon>Arthropoda</taxon>
        <taxon>Hexapoda</taxon>
        <taxon>Insecta</taxon>
        <taxon>Pterygota</taxon>
        <taxon>Neoptera</taxon>
        <taxon>Endopterygota</taxon>
        <taxon>Diptera</taxon>
        <taxon>Nematocera</taxon>
        <taxon>Culicoidea</taxon>
        <taxon>Culicidae</taxon>
        <taxon>Culicinae</taxon>
        <taxon>Culicini</taxon>
        <taxon>Culex</taxon>
        <taxon>Culex</taxon>
    </lineage>
</organism>
<dbReference type="SMART" id="SM00225">
    <property type="entry name" value="BTB"/>
    <property type="match status" value="1"/>
</dbReference>
<dbReference type="Pfam" id="PF00651">
    <property type="entry name" value="BTB"/>
    <property type="match status" value="1"/>
</dbReference>
<proteinExistence type="predicted"/>
<dbReference type="SUPFAM" id="SSF54695">
    <property type="entry name" value="POZ domain"/>
    <property type="match status" value="1"/>
</dbReference>
<dbReference type="PROSITE" id="PS50097">
    <property type="entry name" value="BTB"/>
    <property type="match status" value="1"/>
</dbReference>
<evidence type="ECO:0000259" key="1">
    <source>
        <dbReference type="PROSITE" id="PS50097"/>
    </source>
</evidence>
<dbReference type="GO" id="GO:0005829">
    <property type="term" value="C:cytosol"/>
    <property type="evidence" value="ECO:0007669"/>
    <property type="project" value="TreeGrafter"/>
</dbReference>
<sequence length="374" mass="43649">MAQKPFAYDLCLEDRLEQLVNSEYTADVFFKVGEAGEPMFAHKNVITTASEVLYAQLNGQFHDAISNSRDNPIAVKDISSVVFLEILRFMYCERVNFTDEIFVELYYAAKKYLLSKLVDVCDKYIEGEIKEDNVLKIFNDNRRYEFDDINAVCLRVICDNPLECFEQERFLKMEKSSLKLILDSPKINCLEDHLENATQRWLQCNEDGQTTSKDLFYLAGRRSGRELLCQKLYAFSAFRYADEILTDMFVDVFESFNLYGFGIFIGTKSKNINAVNLYVKIIAEDGNHELDEKTRVPVNGELYVFEMFFKKITLQKDKRYQIVVKLDGDEEPLSEMFHLDYFQPVGNTWNTLMMLTYTTDIKQNCLAHMLYSKQ</sequence>
<dbReference type="CDD" id="cd14733">
    <property type="entry name" value="BACK"/>
    <property type="match status" value="1"/>
</dbReference>
<dbReference type="PANTHER" id="PTHR45774:SF9">
    <property type="entry name" value="LUTE, ISOFORM D"/>
    <property type="match status" value="1"/>
</dbReference>
<name>A0A8D8H7D4_CULPI</name>
<evidence type="ECO:0000313" key="2">
    <source>
        <dbReference type="EMBL" id="CAG6529483.1"/>
    </source>
</evidence>
<dbReference type="GO" id="GO:0022008">
    <property type="term" value="P:neurogenesis"/>
    <property type="evidence" value="ECO:0007669"/>
    <property type="project" value="TreeGrafter"/>
</dbReference>
<dbReference type="InterPro" id="IPR011333">
    <property type="entry name" value="SKP1/BTB/POZ_sf"/>
</dbReference>
<reference evidence="2" key="1">
    <citation type="submission" date="2021-05" db="EMBL/GenBank/DDBJ databases">
        <authorList>
            <person name="Alioto T."/>
            <person name="Alioto T."/>
            <person name="Gomez Garrido J."/>
        </authorList>
    </citation>
    <scope>NUCLEOTIDE SEQUENCE</scope>
</reference>
<feature type="domain" description="BTB" evidence="1">
    <location>
        <begin position="26"/>
        <end position="99"/>
    </location>
</feature>
<dbReference type="Gene3D" id="3.30.710.10">
    <property type="entry name" value="Potassium Channel Kv1.1, Chain A"/>
    <property type="match status" value="1"/>
</dbReference>
<dbReference type="AlphaFoldDB" id="A0A8D8H7D4"/>
<dbReference type="EMBL" id="HBUE01200258">
    <property type="protein sequence ID" value="CAG6529483.1"/>
    <property type="molecule type" value="Transcribed_RNA"/>
</dbReference>
<dbReference type="Gene3D" id="1.25.40.420">
    <property type="match status" value="1"/>
</dbReference>
<dbReference type="InterPro" id="IPR000210">
    <property type="entry name" value="BTB/POZ_dom"/>
</dbReference>
<accession>A0A8D8H7D4</accession>
<dbReference type="EMBL" id="HBUE01306414">
    <property type="protein sequence ID" value="CAG6581269.1"/>
    <property type="molecule type" value="Transcribed_RNA"/>
</dbReference>